<dbReference type="RefSeq" id="WP_014249749.1">
    <property type="nucleotide sequence ID" value="NC_016623.1"/>
</dbReference>
<protein>
    <recommendedName>
        <fullName evidence="3">DUF2161 domain-containing phosphodiesterase</fullName>
    </recommendedName>
</protein>
<reference evidence="2" key="1">
    <citation type="journal article" date="2011" name="PLoS Genet.">
        <title>Azospirillum genomes reveal transition of bacteria from aquatic to terrestrial environments.</title>
        <authorList>
            <person name="Wisniewski-Dye F."/>
            <person name="Borziak K."/>
            <person name="Khalsa-Moyers G."/>
            <person name="Alexandre G."/>
            <person name="Sukharnikov L.O."/>
            <person name="Wuichet K."/>
            <person name="Hurst G.B."/>
            <person name="McDonald W.H."/>
            <person name="Robertson J.S."/>
            <person name="Barbe V."/>
            <person name="Calteau A."/>
            <person name="Rouy Z."/>
            <person name="Mangenot S."/>
            <person name="Prigent-Combaret C."/>
            <person name="Normand P."/>
            <person name="Boyer M."/>
            <person name="Siguier P."/>
            <person name="Dessaux Y."/>
            <person name="Elmerich C."/>
            <person name="Condemine G."/>
            <person name="Krishnen G."/>
            <person name="Kennedy I."/>
            <person name="Paterson A.H."/>
            <person name="Gonzalez V."/>
            <person name="Mavingui P."/>
            <person name="Zhulin I.B."/>
        </authorList>
    </citation>
    <scope>NUCLEOTIDE SEQUENCE [LARGE SCALE GENOMIC DNA]</scope>
    <source>
        <strain evidence="2">4B</strain>
    </source>
</reference>
<evidence type="ECO:0008006" key="3">
    <source>
        <dbReference type="Google" id="ProtNLM"/>
    </source>
</evidence>
<evidence type="ECO:0000313" key="1">
    <source>
        <dbReference type="EMBL" id="CBS90312.1"/>
    </source>
</evidence>
<accession>G7ZEQ5</accession>
<dbReference type="Pfam" id="PF09929">
    <property type="entry name" value="DUF2161"/>
    <property type="match status" value="1"/>
</dbReference>
<dbReference type="EMBL" id="FQ311871">
    <property type="protein sequence ID" value="CBS90312.1"/>
    <property type="molecule type" value="Genomic_DNA"/>
</dbReference>
<keyword evidence="2" id="KW-1185">Reference proteome</keyword>
<organism evidence="1 2">
    <name type="scientific">Azospirillum lipoferum (strain 4B)</name>
    <dbReference type="NCBI Taxonomy" id="862719"/>
    <lineage>
        <taxon>Bacteria</taxon>
        <taxon>Pseudomonadati</taxon>
        <taxon>Pseudomonadota</taxon>
        <taxon>Alphaproteobacteria</taxon>
        <taxon>Rhodospirillales</taxon>
        <taxon>Azospirillaceae</taxon>
        <taxon>Azospirillum</taxon>
    </lineage>
</organism>
<keyword evidence="1" id="KW-0614">Plasmid</keyword>
<evidence type="ECO:0000313" key="2">
    <source>
        <dbReference type="Proteomes" id="UP000005667"/>
    </source>
</evidence>
<dbReference type="AlphaFoldDB" id="G7ZEQ5"/>
<sequence>MTVTAETDLYAPVKAFLEDQGYDVKAEIHGCDLVATRGAEPPVIVELKKRFTLDLVLQGVDRLAISDSVYLAVPQPGRKATGPSPLDSDVKKLCRRLGLGLLMVDLGLAEGQRVAVLLDPVPYSPRKDKKRAHRLLGEHARRIGDPNRGGSTRVAIVTAYRQDALRIARMLRDGPLTVAALRKAGAPKDVGPMLLRNVYGWFERVGRGTYALTPAGVQGVEAFAHALAVPSPPPSGGGSGRGHG</sequence>
<proteinExistence type="predicted"/>
<name>G7ZEQ5_AZOL4</name>
<dbReference type="OrthoDB" id="9795163at2"/>
<dbReference type="InterPro" id="IPR018679">
    <property type="entry name" value="DUF2161"/>
</dbReference>
<dbReference type="HOGENOM" id="CLU_075295_0_0_5"/>
<geneLocation type="plasmid" evidence="1 2">
    <name>AZO_p3</name>
</geneLocation>
<dbReference type="Proteomes" id="UP000005667">
    <property type="component" value="Plasmid AZO_p3"/>
</dbReference>
<gene>
    <name evidence="1" type="ordered locus">AZOLI_p30497</name>
</gene>
<dbReference type="KEGG" id="ali:AZOLI_p30497"/>